<sequence>MNIFFDQYKRFIERIGIQYPEPTSTAFRERKFDKVKWSKPEHRNFFTIIKILAERGPSTINEIVESDGLSQQFKPKNSRYITYRRIIVGDKKTNVTGLIEKGAVTPSKAEDKLHKKYELSHNGILYAIKLFMDLEIVYSGNYKNMLEMDSNVKWYDYSKQKEFPTTIMDIVAKNYSHRLPLIFGKWDYLKNNPRVNVYNLYDLTIIKPDSKMLLSDSISGNTKYSITFNTFDGDITLGFYTRQIESAYYSIQHFVKAIDDEDIKDFLDKMFYSYERLHRQNYYFSQAHYFLYKGQKEKAVKYMIKGVESNDMLSKQEKEKFKKKSLDRLDYLGITLCK</sequence>
<accession>A0A2S2KQP8</accession>
<proteinExistence type="predicted"/>
<gene>
    <name evidence="1" type="ORF">NZNM25_07700</name>
</gene>
<dbReference type="GeneID" id="76208907"/>
<protein>
    <submittedName>
        <fullName evidence="1">Uncharacterized protein</fullName>
    </submittedName>
</protein>
<keyword evidence="2" id="KW-1185">Reference proteome</keyword>
<organism evidence="1 2">
    <name type="scientific">Nitrosopumilus zosterae</name>
    <dbReference type="NCBI Taxonomy" id="718286"/>
    <lineage>
        <taxon>Archaea</taxon>
        <taxon>Nitrososphaerota</taxon>
        <taxon>Nitrososphaeria</taxon>
        <taxon>Nitrosopumilales</taxon>
        <taxon>Nitrosopumilaceae</taxon>
        <taxon>Nitrosopumilus</taxon>
    </lineage>
</organism>
<reference evidence="1 2" key="1">
    <citation type="submission" date="2018-05" db="EMBL/GenBank/DDBJ databases">
        <title>genome sequencing of Nitrosopumilus sp. NM25.</title>
        <authorList>
            <person name="Mori K."/>
            <person name="Nakagawa T."/>
        </authorList>
    </citation>
    <scope>NUCLEOTIDE SEQUENCE [LARGE SCALE GENOMIC DNA]</scope>
    <source>
        <strain evidence="1 2">NM25</strain>
    </source>
</reference>
<dbReference type="Proteomes" id="UP000245829">
    <property type="component" value="Unassembled WGS sequence"/>
</dbReference>
<dbReference type="AlphaFoldDB" id="A0A2S2KQP8"/>
<evidence type="ECO:0000313" key="2">
    <source>
        <dbReference type="Proteomes" id="UP000245829"/>
    </source>
</evidence>
<dbReference type="EMBL" id="BGKI01000004">
    <property type="protein sequence ID" value="GBH33979.1"/>
    <property type="molecule type" value="Genomic_DNA"/>
</dbReference>
<dbReference type="RefSeq" id="WP_109876628.1">
    <property type="nucleotide sequence ID" value="NZ_AP026695.1"/>
</dbReference>
<evidence type="ECO:0000313" key="1">
    <source>
        <dbReference type="EMBL" id="GBH33979.1"/>
    </source>
</evidence>
<comment type="caution">
    <text evidence="1">The sequence shown here is derived from an EMBL/GenBank/DDBJ whole genome shotgun (WGS) entry which is preliminary data.</text>
</comment>
<name>A0A2S2KQP8_9ARCH</name>